<evidence type="ECO:0000313" key="1">
    <source>
        <dbReference type="EMBL" id="MEJ8657217.1"/>
    </source>
</evidence>
<protein>
    <submittedName>
        <fullName evidence="1">Uncharacterized protein</fullName>
    </submittedName>
</protein>
<keyword evidence="2" id="KW-1185">Reference proteome</keyword>
<dbReference type="Proteomes" id="UP001375539">
    <property type="component" value="Unassembled WGS sequence"/>
</dbReference>
<comment type="caution">
    <text evidence="1">The sequence shown here is derived from an EMBL/GenBank/DDBJ whole genome shotgun (WGS) entry which is preliminary data.</text>
</comment>
<gene>
    <name evidence="1" type="ORF">WKI58_11895</name>
</gene>
<dbReference type="EMBL" id="JBBKAI010000002">
    <property type="protein sequence ID" value="MEJ8657217.1"/>
    <property type="molecule type" value="Genomic_DNA"/>
</dbReference>
<evidence type="ECO:0000313" key="2">
    <source>
        <dbReference type="Proteomes" id="UP001375539"/>
    </source>
</evidence>
<organism evidence="1 2">
    <name type="scientific">Streptomyces pratisoli</name>
    <dbReference type="NCBI Taxonomy" id="3139917"/>
    <lineage>
        <taxon>Bacteria</taxon>
        <taxon>Bacillati</taxon>
        <taxon>Actinomycetota</taxon>
        <taxon>Actinomycetes</taxon>
        <taxon>Kitasatosporales</taxon>
        <taxon>Streptomycetaceae</taxon>
        <taxon>Streptomyces</taxon>
    </lineage>
</organism>
<sequence length="71" mass="7685">MAEREHLQDAEAVVAELRGALARIGVTLPSLGIDPLSYDGRETRVLVELGRCNVETARRMAAALPGPETDR</sequence>
<proteinExistence type="predicted"/>
<reference evidence="1" key="1">
    <citation type="submission" date="2024-03" db="EMBL/GenBank/DDBJ databases">
        <title>Novel Streptomyces species of biotechnological and ecological value are a feature of Machair soil.</title>
        <authorList>
            <person name="Prole J.R."/>
            <person name="Goodfellow M."/>
            <person name="Allenby N."/>
            <person name="Ward A.C."/>
        </authorList>
    </citation>
    <scope>NUCLEOTIDE SEQUENCE</scope>
    <source>
        <strain evidence="1">MS1.AVA.4</strain>
    </source>
</reference>
<name>A0ACC6QG06_9ACTN</name>
<accession>A0ACC6QG06</accession>